<dbReference type="SUPFAM" id="SSF47384">
    <property type="entry name" value="Homodimeric domain of signal transducing histidine kinase"/>
    <property type="match status" value="1"/>
</dbReference>
<dbReference type="EMBL" id="BBLT01000008">
    <property type="protein sequence ID" value="GAL86548.1"/>
    <property type="molecule type" value="Genomic_DNA"/>
</dbReference>
<dbReference type="STRING" id="153721.MYP_3778"/>
<dbReference type="InterPro" id="IPR036097">
    <property type="entry name" value="HisK_dim/P_sf"/>
</dbReference>
<dbReference type="Gene3D" id="1.10.287.130">
    <property type="match status" value="1"/>
</dbReference>
<dbReference type="PRINTS" id="PR00344">
    <property type="entry name" value="BCTRLSENSOR"/>
</dbReference>
<evidence type="ECO:0000256" key="4">
    <source>
        <dbReference type="ARBA" id="ARBA00022679"/>
    </source>
</evidence>
<comment type="caution">
    <text evidence="9">The sequence shown here is derived from an EMBL/GenBank/DDBJ whole genome shotgun (WGS) entry which is preliminary data.</text>
</comment>
<dbReference type="InterPro" id="IPR035965">
    <property type="entry name" value="PAS-like_dom_sf"/>
</dbReference>
<dbReference type="Gene3D" id="3.30.565.10">
    <property type="entry name" value="Histidine kinase-like ATPase, C-terminal domain"/>
    <property type="match status" value="1"/>
</dbReference>
<dbReference type="SMART" id="SM00388">
    <property type="entry name" value="HisKA"/>
    <property type="match status" value="1"/>
</dbReference>
<dbReference type="SUPFAM" id="SSF55785">
    <property type="entry name" value="PYP-like sensor domain (PAS domain)"/>
    <property type="match status" value="3"/>
</dbReference>
<name>A0A098LK29_9BACT</name>
<keyword evidence="3" id="KW-0597">Phosphoprotein</keyword>
<dbReference type="GO" id="GO:0000155">
    <property type="term" value="F:phosphorelay sensor kinase activity"/>
    <property type="evidence" value="ECO:0007669"/>
    <property type="project" value="InterPro"/>
</dbReference>
<dbReference type="SMART" id="SM00387">
    <property type="entry name" value="HATPase_c"/>
    <property type="match status" value="1"/>
</dbReference>
<keyword evidence="5" id="KW-0418">Kinase</keyword>
<evidence type="ECO:0000256" key="5">
    <source>
        <dbReference type="ARBA" id="ARBA00022777"/>
    </source>
</evidence>
<feature type="domain" description="PAS" evidence="7">
    <location>
        <begin position="264"/>
        <end position="317"/>
    </location>
</feature>
<organism evidence="9 10">
    <name type="scientific">Sporocytophaga myxococcoides</name>
    <dbReference type="NCBI Taxonomy" id="153721"/>
    <lineage>
        <taxon>Bacteria</taxon>
        <taxon>Pseudomonadati</taxon>
        <taxon>Bacteroidota</taxon>
        <taxon>Cytophagia</taxon>
        <taxon>Cytophagales</taxon>
        <taxon>Cytophagaceae</taxon>
        <taxon>Sporocytophaga</taxon>
    </lineage>
</organism>
<dbReference type="InterPro" id="IPR005467">
    <property type="entry name" value="His_kinase_dom"/>
</dbReference>
<dbReference type="eggNOG" id="COG5002">
    <property type="taxonomic scope" value="Bacteria"/>
</dbReference>
<accession>A0A098LK29</accession>
<evidence type="ECO:0000313" key="10">
    <source>
        <dbReference type="Proteomes" id="UP000030185"/>
    </source>
</evidence>
<dbReference type="NCBIfam" id="TIGR00229">
    <property type="entry name" value="sensory_box"/>
    <property type="match status" value="2"/>
</dbReference>
<dbReference type="Proteomes" id="UP000030185">
    <property type="component" value="Unassembled WGS sequence"/>
</dbReference>
<dbReference type="SUPFAM" id="SSF55874">
    <property type="entry name" value="ATPase domain of HSP90 chaperone/DNA topoisomerase II/histidine kinase"/>
    <property type="match status" value="1"/>
</dbReference>
<dbReference type="InterPro" id="IPR004358">
    <property type="entry name" value="Sig_transdc_His_kin-like_C"/>
</dbReference>
<evidence type="ECO:0000256" key="2">
    <source>
        <dbReference type="ARBA" id="ARBA00012438"/>
    </source>
</evidence>
<dbReference type="InterPro" id="IPR000700">
    <property type="entry name" value="PAS-assoc_C"/>
</dbReference>
<evidence type="ECO:0000259" key="6">
    <source>
        <dbReference type="PROSITE" id="PS50109"/>
    </source>
</evidence>
<evidence type="ECO:0000259" key="7">
    <source>
        <dbReference type="PROSITE" id="PS50112"/>
    </source>
</evidence>
<evidence type="ECO:0000256" key="1">
    <source>
        <dbReference type="ARBA" id="ARBA00000085"/>
    </source>
</evidence>
<feature type="domain" description="Histidine kinase" evidence="6">
    <location>
        <begin position="555"/>
        <end position="772"/>
    </location>
</feature>
<dbReference type="InterPro" id="IPR036890">
    <property type="entry name" value="HATPase_C_sf"/>
</dbReference>
<dbReference type="AlphaFoldDB" id="A0A098LK29"/>
<dbReference type="PANTHER" id="PTHR43304">
    <property type="entry name" value="PHYTOCHROME-LIKE PROTEIN CPH1"/>
    <property type="match status" value="1"/>
</dbReference>
<dbReference type="PANTHER" id="PTHR43304:SF1">
    <property type="entry name" value="PAC DOMAIN-CONTAINING PROTEIN"/>
    <property type="match status" value="1"/>
</dbReference>
<dbReference type="SMART" id="SM00091">
    <property type="entry name" value="PAS"/>
    <property type="match status" value="3"/>
</dbReference>
<dbReference type="EC" id="2.7.13.3" evidence="2"/>
<evidence type="ECO:0000313" key="9">
    <source>
        <dbReference type="EMBL" id="GAL86548.1"/>
    </source>
</evidence>
<feature type="domain" description="PAS" evidence="7">
    <location>
        <begin position="392"/>
        <end position="462"/>
    </location>
</feature>
<comment type="catalytic activity">
    <reaction evidence="1">
        <text>ATP + protein L-histidine = ADP + protein N-phospho-L-histidine.</text>
        <dbReference type="EC" id="2.7.13.3"/>
    </reaction>
</comment>
<dbReference type="InterPro" id="IPR003661">
    <property type="entry name" value="HisK_dim/P_dom"/>
</dbReference>
<dbReference type="CDD" id="cd00130">
    <property type="entry name" value="PAS"/>
    <property type="match status" value="2"/>
</dbReference>
<dbReference type="Pfam" id="PF02518">
    <property type="entry name" value="HATPase_c"/>
    <property type="match status" value="1"/>
</dbReference>
<feature type="domain" description="PAC" evidence="8">
    <location>
        <begin position="467"/>
        <end position="519"/>
    </location>
</feature>
<reference evidence="9 10" key="1">
    <citation type="submission" date="2014-09" db="EMBL/GenBank/DDBJ databases">
        <title>Sporocytophaga myxococcoides PG-01 genome sequencing.</title>
        <authorList>
            <person name="Liu L."/>
            <person name="Gao P.J."/>
            <person name="Chen G.J."/>
            <person name="Wang L.S."/>
        </authorList>
    </citation>
    <scope>NUCLEOTIDE SEQUENCE [LARGE SCALE GENOMIC DNA]</scope>
    <source>
        <strain evidence="9 10">PG-01</strain>
    </source>
</reference>
<keyword evidence="4" id="KW-0808">Transferase</keyword>
<dbReference type="PROSITE" id="PS50113">
    <property type="entry name" value="PAC"/>
    <property type="match status" value="2"/>
</dbReference>
<sequence length="776" mass="89543">MNYPNYFKSYSAFLLENYIEELTQNVIVITKNGKFPVCRFLIQLPEETIYEKIRREFEDILQDIIQGTPHNSLTKKIDLWKAGKSPISRKDLTISDINSVNHIIKTVILDFLKFYECSKIELIALVKEITDYFQTSTEMGIYAFEEIQNEVQIDRDEIIHGILTNVPVIITRINQEGEITYSAGKGLESLGRKENDLKNFSIYHDFIFPENIENSKLALSGKSVSYIGRSRSLSGEIREFQNYFIPVNNGIIGFSIDVTERIEAEERFRSFIDAVKDYAIFKLSPEGYINSWNEGAEALKGYKKSEIIGKHFSIFYDNELKEKHFPEYELEQATLHGRFEAEGFRLKKDGSRFWANGIITALFDKNNNLVGFTKITRNLTERKLAEERLRRSEERFRSLIEGVKDYAIFLLEPNGTIASWNEGAKRIKGYNEDEIIGKHFSVFYTEEKKKQKYPEYELVQAGIHGKFEDEGLRVRKDGSTFYANVLITALHDTSGKLIGFSKITRDLTERKFLEESLQSMNTDLENKVKERTDELLKTIKELKRINNDLDNFIYTASHDLKAPISNIEGLISNLFEELGEQSLLNVDLRDIKEMIDISVEKFQITIKDLTEIAKIQKESLETVELVGLSELIDDVKITISDQISRNNAEIIYHLEDCNEIKFVRKNLKSIIYNLISNGIKYRSPERNPIVKIMCSSDEYYNTIICQDNGLGIKAENIDKIFNMFKRFHDHVEGSGVGLYIVKRIIENAGGRIDVESVEGEGSIFKVILPKGEFELH</sequence>
<dbReference type="Gene3D" id="3.30.450.20">
    <property type="entry name" value="PAS domain"/>
    <property type="match status" value="3"/>
</dbReference>
<proteinExistence type="predicted"/>
<dbReference type="InterPro" id="IPR003594">
    <property type="entry name" value="HATPase_dom"/>
</dbReference>
<dbReference type="PROSITE" id="PS50112">
    <property type="entry name" value="PAS"/>
    <property type="match status" value="2"/>
</dbReference>
<evidence type="ECO:0000259" key="8">
    <source>
        <dbReference type="PROSITE" id="PS50113"/>
    </source>
</evidence>
<dbReference type="SMART" id="SM00086">
    <property type="entry name" value="PAC"/>
    <property type="match status" value="3"/>
</dbReference>
<dbReference type="Pfam" id="PF13426">
    <property type="entry name" value="PAS_9"/>
    <property type="match status" value="2"/>
</dbReference>
<dbReference type="InterPro" id="IPR001610">
    <property type="entry name" value="PAC"/>
</dbReference>
<dbReference type="PROSITE" id="PS50109">
    <property type="entry name" value="HIS_KIN"/>
    <property type="match status" value="1"/>
</dbReference>
<protein>
    <recommendedName>
        <fullName evidence="2">histidine kinase</fullName>
        <ecNumber evidence="2">2.7.13.3</ecNumber>
    </recommendedName>
</protein>
<dbReference type="InterPro" id="IPR000014">
    <property type="entry name" value="PAS"/>
</dbReference>
<gene>
    <name evidence="9" type="ORF">MYP_3778</name>
</gene>
<keyword evidence="10" id="KW-1185">Reference proteome</keyword>
<feature type="domain" description="PAC" evidence="8">
    <location>
        <begin position="339"/>
        <end position="391"/>
    </location>
</feature>
<evidence type="ECO:0000256" key="3">
    <source>
        <dbReference type="ARBA" id="ARBA00022553"/>
    </source>
</evidence>
<dbReference type="InterPro" id="IPR052162">
    <property type="entry name" value="Sensor_kinase/Photoreceptor"/>
</dbReference>
<dbReference type="CDD" id="cd00082">
    <property type="entry name" value="HisKA"/>
    <property type="match status" value="1"/>
</dbReference>